<gene>
    <name evidence="1" type="ORF">UFOVP787_88</name>
</gene>
<proteinExistence type="predicted"/>
<sequence>MKHRKKEELSGHVVLVYNKSKLVDRHVFPTYGKAWAKFLELDENCPQYKVEYRDARSFKEDTYE</sequence>
<reference evidence="1" key="1">
    <citation type="submission" date="2020-04" db="EMBL/GenBank/DDBJ databases">
        <authorList>
            <person name="Chiriac C."/>
            <person name="Salcher M."/>
            <person name="Ghai R."/>
            <person name="Kavagutti S V."/>
        </authorList>
    </citation>
    <scope>NUCLEOTIDE SEQUENCE</scope>
</reference>
<protein>
    <submittedName>
        <fullName evidence="1">Uncharacterized protein</fullName>
    </submittedName>
</protein>
<name>A0A6J5NZU1_9CAUD</name>
<accession>A0A6J5NZU1</accession>
<organism evidence="1">
    <name type="scientific">uncultured Caudovirales phage</name>
    <dbReference type="NCBI Taxonomy" id="2100421"/>
    <lineage>
        <taxon>Viruses</taxon>
        <taxon>Duplodnaviria</taxon>
        <taxon>Heunggongvirae</taxon>
        <taxon>Uroviricota</taxon>
        <taxon>Caudoviricetes</taxon>
        <taxon>Peduoviridae</taxon>
        <taxon>Maltschvirus</taxon>
        <taxon>Maltschvirus maltsch</taxon>
    </lineage>
</organism>
<evidence type="ECO:0000313" key="1">
    <source>
        <dbReference type="EMBL" id="CAB4162681.1"/>
    </source>
</evidence>
<dbReference type="EMBL" id="LR796734">
    <property type="protein sequence ID" value="CAB4162681.1"/>
    <property type="molecule type" value="Genomic_DNA"/>
</dbReference>